<dbReference type="RefSeq" id="WP_140473877.1">
    <property type="nucleotide sequence ID" value="NZ_RCZD01000008.1"/>
</dbReference>
<reference evidence="1 2" key="1">
    <citation type="journal article" date="2019" name="Environ. Microbiol.">
        <title>Species interactions and distinct microbial communities in high Arctic permafrost affected cryosols are associated with the CH4 and CO2 gas fluxes.</title>
        <authorList>
            <person name="Altshuler I."/>
            <person name="Hamel J."/>
            <person name="Turney S."/>
            <person name="Magnuson E."/>
            <person name="Levesque R."/>
            <person name="Greer C."/>
            <person name="Whyte L.G."/>
        </authorList>
    </citation>
    <scope>NUCLEOTIDE SEQUENCE [LARGE SCALE GENOMIC DNA]</scope>
    <source>
        <strain evidence="1 2">E4</strain>
    </source>
</reference>
<evidence type="ECO:0000313" key="2">
    <source>
        <dbReference type="Proteomes" id="UP000317663"/>
    </source>
</evidence>
<organism evidence="1 2">
    <name type="scientific">Ewingella americana</name>
    <dbReference type="NCBI Taxonomy" id="41202"/>
    <lineage>
        <taxon>Bacteria</taxon>
        <taxon>Pseudomonadati</taxon>
        <taxon>Pseudomonadota</taxon>
        <taxon>Gammaproteobacteria</taxon>
        <taxon>Enterobacterales</taxon>
        <taxon>Yersiniaceae</taxon>
        <taxon>Ewingella</taxon>
    </lineage>
</organism>
<name>A0A502GDH2_9GAMM</name>
<comment type="caution">
    <text evidence="1">The sequence shown here is derived from an EMBL/GenBank/DDBJ whole genome shotgun (WGS) entry which is preliminary data.</text>
</comment>
<dbReference type="AlphaFoldDB" id="A0A502GDH2"/>
<accession>A0A502GDH2</accession>
<protein>
    <submittedName>
        <fullName evidence="1">Uncharacterized protein</fullName>
    </submittedName>
</protein>
<evidence type="ECO:0000313" key="1">
    <source>
        <dbReference type="EMBL" id="TPG60149.1"/>
    </source>
</evidence>
<dbReference type="EMBL" id="RCZD01000008">
    <property type="protein sequence ID" value="TPG60149.1"/>
    <property type="molecule type" value="Genomic_DNA"/>
</dbReference>
<dbReference type="Proteomes" id="UP000317663">
    <property type="component" value="Unassembled WGS sequence"/>
</dbReference>
<keyword evidence="2" id="KW-1185">Reference proteome</keyword>
<proteinExistence type="predicted"/>
<gene>
    <name evidence="1" type="ORF">EAH77_16400</name>
</gene>
<sequence length="150" mass="17305">MTPIEILKVMTQHLGENVQQVERPITKMPVEFKDSLYHVSAPRQCFNNSLMILSEKGLNPNFPDIKYSVGHLAIPSIGIPIEHALLRVKDEYWDPTLDDPEAVFYPIYELSYQQMLILIAEERVSSAPMIYDIHRLIRENKLEEASVLVK</sequence>